<dbReference type="InterPro" id="IPR036249">
    <property type="entry name" value="Thioredoxin-like_sf"/>
</dbReference>
<dbReference type="EMBL" id="CAJPEX010000315">
    <property type="protein sequence ID" value="CAG0915043.1"/>
    <property type="molecule type" value="Genomic_DNA"/>
</dbReference>
<feature type="compositionally biased region" description="Basic and acidic residues" evidence="1">
    <location>
        <begin position="921"/>
        <end position="940"/>
    </location>
</feature>
<name>A0A7R9BGH2_9CRUS</name>
<dbReference type="EMBL" id="OA882352">
    <property type="protein sequence ID" value="CAD7274891.1"/>
    <property type="molecule type" value="Genomic_DNA"/>
</dbReference>
<feature type="region of interest" description="Disordered" evidence="1">
    <location>
        <begin position="208"/>
        <end position="266"/>
    </location>
</feature>
<proteinExistence type="predicted"/>
<reference evidence="3" key="1">
    <citation type="submission" date="2020-11" db="EMBL/GenBank/DDBJ databases">
        <authorList>
            <person name="Tran Van P."/>
        </authorList>
    </citation>
    <scope>NUCLEOTIDE SEQUENCE</scope>
</reference>
<dbReference type="SUPFAM" id="SSF52833">
    <property type="entry name" value="Thioredoxin-like"/>
    <property type="match status" value="1"/>
</dbReference>
<feature type="compositionally biased region" description="Polar residues" evidence="1">
    <location>
        <begin position="535"/>
        <end position="550"/>
    </location>
</feature>
<feature type="region of interest" description="Disordered" evidence="1">
    <location>
        <begin position="910"/>
        <end position="966"/>
    </location>
</feature>
<evidence type="ECO:0000259" key="2">
    <source>
        <dbReference type="PROSITE" id="PS51352"/>
    </source>
</evidence>
<dbReference type="InterPro" id="IPR013766">
    <property type="entry name" value="Thioredoxin_domain"/>
</dbReference>
<gene>
    <name evidence="3" type="ORF">NMOB1V02_LOCUS2703</name>
</gene>
<dbReference type="PANTHER" id="PTHR46762">
    <property type="entry name" value="NUCLEOREDOXIN-LIKE PROTEIN 2"/>
    <property type="match status" value="1"/>
</dbReference>
<dbReference type="GO" id="GO:0045494">
    <property type="term" value="P:photoreceptor cell maintenance"/>
    <property type="evidence" value="ECO:0007669"/>
    <property type="project" value="InterPro"/>
</dbReference>
<dbReference type="OrthoDB" id="189920at2759"/>
<feature type="compositionally biased region" description="Polar residues" evidence="1">
    <location>
        <begin position="954"/>
        <end position="964"/>
    </location>
</feature>
<dbReference type="AlphaFoldDB" id="A0A7R9BGH2"/>
<organism evidence="3">
    <name type="scientific">Notodromas monacha</name>
    <dbReference type="NCBI Taxonomy" id="399045"/>
    <lineage>
        <taxon>Eukaryota</taxon>
        <taxon>Metazoa</taxon>
        <taxon>Ecdysozoa</taxon>
        <taxon>Arthropoda</taxon>
        <taxon>Crustacea</taxon>
        <taxon>Oligostraca</taxon>
        <taxon>Ostracoda</taxon>
        <taxon>Podocopa</taxon>
        <taxon>Podocopida</taxon>
        <taxon>Cypridocopina</taxon>
        <taxon>Cypridoidea</taxon>
        <taxon>Cyprididae</taxon>
        <taxon>Notodromas</taxon>
    </lineage>
</organism>
<dbReference type="Gene3D" id="3.40.30.10">
    <property type="entry name" value="Glutaredoxin"/>
    <property type="match status" value="1"/>
</dbReference>
<feature type="region of interest" description="Disordered" evidence="1">
    <location>
        <begin position="294"/>
        <end position="314"/>
    </location>
</feature>
<dbReference type="PANTHER" id="PTHR46762:SF1">
    <property type="entry name" value="NUCLEOREDOXIN-LIKE PROTEIN 2"/>
    <property type="match status" value="1"/>
</dbReference>
<feature type="compositionally biased region" description="Basic and acidic residues" evidence="1">
    <location>
        <begin position="217"/>
        <end position="237"/>
    </location>
</feature>
<evidence type="ECO:0000313" key="4">
    <source>
        <dbReference type="Proteomes" id="UP000678499"/>
    </source>
</evidence>
<dbReference type="GO" id="GO:0007600">
    <property type="term" value="P:sensory perception"/>
    <property type="evidence" value="ECO:0007669"/>
    <property type="project" value="InterPro"/>
</dbReference>
<feature type="region of interest" description="Disordered" evidence="1">
    <location>
        <begin position="534"/>
        <end position="581"/>
    </location>
</feature>
<feature type="compositionally biased region" description="Polar residues" evidence="1">
    <location>
        <begin position="249"/>
        <end position="266"/>
    </location>
</feature>
<sequence>MDILKGKLLMNKEGDHVPVEEALEDKSIIALYFGASSCPPCKAFTRFLREFYQELREEEASFEIIYVSLDKTRADFTNFYTNCHGDWYAIPSDEETATQLRRFCNIIAIPQLVLFHSSGILLSGNGKADIWEYGNQAWDAWNERLKSLAPRGMPVFLSQPKQEFSCELQEVITRSQPESSYRALSSESIDLSAFDEIVESKNLKSTRSSPTQISLSCDHHAPNGDDDIVRCESKTDIDSVTESDAEATPENNLTNSMQESSGLQSKQGRVRFPFLEERRLISVLTKVTPESSSVQSVGYSGISPNQHKMESISGQDLRSIPYLSTSNPCSRDFGFRGHNSTPTSNVDDLCQKQEVDLSNAVQATFLCPRSQLECIKAFPEILIRRNSAVSSIAKHADDDSGIQTHSGNANPKKVDHFSAELILRMMQRFIEKSQALSPSTPQRFMQELTLNQTSSNPEKCETSTWTNLVSIPVSSQTQTSQEHLPSKNNTSDSLASKQSSKVSLPSISIRSVRFITVPDTNPFFKTLQHFEGQDSGLTTEIPTESLTPPSQKHPKEANKLKPKRSSSFQQRSTCSKSHSTHDGIQTQMHFREQSGSAMNLSRHHRRIDALQNYAEWSTTSSSICDISNTSIVAKNPEKGQVVERTSLHHLQDCGTTRSLDKRRTEPAQDISDQSFSQIPDSSYHCNSFSGTRIELLSASIIRRNKKLRNSSETCLTEWIQVARKQSKQRLSSCQSWTSNHATSTLVLSTSCSTPAMDYKSSDDFKTNSCKRRATSTYTPRSLSRRKRYHLKHLEVKHEVTVPSNSTHIDGSSTQSIGPKQEVIHAKSEINFQERPVDHPKSLTVSEPCETIVQATHLPRSESGNLTVIANKTDPSNEFFQRHATKILIPTIRISEPQGVCTVPTQRFEPIHSDESSVTDSSNDRHRMIPEDLRNRIRDWVENDGTPQEQEDPTRSGTPSRQSAARRTLGWLSKWKFR</sequence>
<evidence type="ECO:0000256" key="1">
    <source>
        <dbReference type="SAM" id="MobiDB-lite"/>
    </source>
</evidence>
<dbReference type="Proteomes" id="UP000678499">
    <property type="component" value="Unassembled WGS sequence"/>
</dbReference>
<dbReference type="Pfam" id="PF13905">
    <property type="entry name" value="Thioredoxin_8"/>
    <property type="match status" value="1"/>
</dbReference>
<accession>A0A7R9BGH2</accession>
<evidence type="ECO:0000313" key="3">
    <source>
        <dbReference type="EMBL" id="CAD7274891.1"/>
    </source>
</evidence>
<protein>
    <recommendedName>
        <fullName evidence="2">Thioredoxin domain-containing protein</fullName>
    </recommendedName>
</protein>
<feature type="region of interest" description="Disordered" evidence="1">
    <location>
        <begin position="652"/>
        <end position="673"/>
    </location>
</feature>
<dbReference type="PROSITE" id="PS51352">
    <property type="entry name" value="THIOREDOXIN_2"/>
    <property type="match status" value="1"/>
</dbReference>
<feature type="region of interest" description="Disordered" evidence="1">
    <location>
        <begin position="474"/>
        <end position="502"/>
    </location>
</feature>
<dbReference type="InterPro" id="IPR012336">
    <property type="entry name" value="Thioredoxin-like_fold"/>
</dbReference>
<feature type="domain" description="Thioredoxin" evidence="2">
    <location>
        <begin position="1"/>
        <end position="150"/>
    </location>
</feature>
<keyword evidence="4" id="KW-1185">Reference proteome</keyword>
<feature type="compositionally biased region" description="Polar residues" evidence="1">
    <location>
        <begin position="565"/>
        <end position="581"/>
    </location>
</feature>
<dbReference type="InterPro" id="IPR029519">
    <property type="entry name" value="RdCVF2"/>
</dbReference>